<feature type="transmembrane region" description="Helical" evidence="13">
    <location>
        <begin position="78"/>
        <end position="96"/>
    </location>
</feature>
<gene>
    <name evidence="15" type="ORF">PUW23_20605</name>
    <name evidence="16" type="ORF">PUW25_20495</name>
</gene>
<evidence type="ECO:0000256" key="3">
    <source>
        <dbReference type="ARBA" id="ARBA00012438"/>
    </source>
</evidence>
<dbReference type="CDD" id="cd00082">
    <property type="entry name" value="HisKA"/>
    <property type="match status" value="1"/>
</dbReference>
<evidence type="ECO:0000256" key="11">
    <source>
        <dbReference type="ARBA" id="ARBA00023012"/>
    </source>
</evidence>
<proteinExistence type="predicted"/>
<protein>
    <recommendedName>
        <fullName evidence="3">histidine kinase</fullName>
        <ecNumber evidence="3">2.7.13.3</ecNumber>
    </recommendedName>
</protein>
<keyword evidence="18" id="KW-1185">Reference proteome</keyword>
<keyword evidence="9" id="KW-0067">ATP-binding</keyword>
<dbReference type="InterPro" id="IPR003661">
    <property type="entry name" value="HisK_dim/P_dom"/>
</dbReference>
<evidence type="ECO:0000256" key="9">
    <source>
        <dbReference type="ARBA" id="ARBA00022840"/>
    </source>
</evidence>
<dbReference type="PANTHER" id="PTHR45453">
    <property type="entry name" value="PHOSPHATE REGULON SENSOR PROTEIN PHOR"/>
    <property type="match status" value="1"/>
</dbReference>
<feature type="transmembrane region" description="Helical" evidence="13">
    <location>
        <begin position="14"/>
        <end position="36"/>
    </location>
</feature>
<dbReference type="SUPFAM" id="SSF55874">
    <property type="entry name" value="ATPase domain of HSP90 chaperone/DNA topoisomerase II/histidine kinase"/>
    <property type="match status" value="1"/>
</dbReference>
<dbReference type="InterPro" id="IPR036097">
    <property type="entry name" value="HisK_dim/P_sf"/>
</dbReference>
<dbReference type="InterPro" id="IPR050351">
    <property type="entry name" value="BphY/WalK/GraS-like"/>
</dbReference>
<dbReference type="GO" id="GO:0005886">
    <property type="term" value="C:plasma membrane"/>
    <property type="evidence" value="ECO:0007669"/>
    <property type="project" value="TreeGrafter"/>
</dbReference>
<sequence length="377" mass="42659">MRLKDDFRKLKNKIITQILLTAILTAIIGLAAKNILIDGVLEAPFADAFIRFAEVVLSIEYKTAVQLYYLIFQQNKDLILGIFFILLLFLIFYWTLSRATHYFNEINRSMDKLVEESDEPVTLSPELEVVERKMNLVKDTLQKRMKDAQEAEQRKNDLVVYLAHDIKTPLTSIIGYLSLLDEAQDMPMEQKAKYVNITLEKAYRLEQLINEFFDITRFNLQKIILEQTDISLSMMLMQIADEFHPMLAEHELTVSVQVDEQLTLHGDPDKLARVFNNIMKNAIHYSYSGTNVAVTAVKQHGTVVITFANVGETIPPHKLNTIFEKFYRLDTARSSATGGAGLGLAIAKEIVNAHGGTITASSDSSHTKFIVTLPGQS</sequence>
<evidence type="ECO:0000256" key="12">
    <source>
        <dbReference type="ARBA" id="ARBA00023136"/>
    </source>
</evidence>
<comment type="subcellular location">
    <subcellularLocation>
        <location evidence="2">Membrane</location>
    </subcellularLocation>
</comment>
<dbReference type="SMART" id="SM00388">
    <property type="entry name" value="HisKA"/>
    <property type="match status" value="1"/>
</dbReference>
<evidence type="ECO:0000259" key="14">
    <source>
        <dbReference type="PROSITE" id="PS50109"/>
    </source>
</evidence>
<dbReference type="PRINTS" id="PR00344">
    <property type="entry name" value="BCTRLSENSOR"/>
</dbReference>
<evidence type="ECO:0000313" key="17">
    <source>
        <dbReference type="Proteomes" id="UP001220962"/>
    </source>
</evidence>
<keyword evidence="10 13" id="KW-1133">Transmembrane helix</keyword>
<evidence type="ECO:0000313" key="16">
    <source>
        <dbReference type="EMBL" id="WDI04964.1"/>
    </source>
</evidence>
<dbReference type="NCBIfam" id="NF033091">
    <property type="entry name" value="HK_VanS_ACDEFG"/>
    <property type="match status" value="1"/>
</dbReference>
<reference evidence="15 18" key="1">
    <citation type="submission" date="2023-02" db="EMBL/GenBank/DDBJ databases">
        <title>Pathogen: clinical or host-associated sample.</title>
        <authorList>
            <person name="Hergert J."/>
            <person name="Casey R."/>
            <person name="Wagner J."/>
            <person name="Young E.L."/>
            <person name="Oakeson K.F."/>
        </authorList>
    </citation>
    <scope>NUCLEOTIDE SEQUENCE</scope>
    <source>
        <strain evidence="16 18">2022CK-00829</strain>
        <strain evidence="15">2022CK-00830</strain>
    </source>
</reference>
<dbReference type="GO" id="GO:0016036">
    <property type="term" value="P:cellular response to phosphate starvation"/>
    <property type="evidence" value="ECO:0007669"/>
    <property type="project" value="TreeGrafter"/>
</dbReference>
<evidence type="ECO:0000256" key="13">
    <source>
        <dbReference type="SAM" id="Phobius"/>
    </source>
</evidence>
<keyword evidence="11" id="KW-0902">Two-component regulatory system</keyword>
<dbReference type="PROSITE" id="PS50109">
    <property type="entry name" value="HIS_KIN"/>
    <property type="match status" value="1"/>
</dbReference>
<keyword evidence="6 13" id="KW-0812">Transmembrane</keyword>
<dbReference type="Gene3D" id="3.30.565.10">
    <property type="entry name" value="Histidine kinase-like ATPase, C-terminal domain"/>
    <property type="match status" value="1"/>
</dbReference>
<dbReference type="FunFam" id="3.30.565.10:FF:000013">
    <property type="entry name" value="Two-component sensor histidine kinase"/>
    <property type="match status" value="1"/>
</dbReference>
<dbReference type="SMART" id="SM00387">
    <property type="entry name" value="HATPase_c"/>
    <property type="match status" value="1"/>
</dbReference>
<dbReference type="Proteomes" id="UP001220962">
    <property type="component" value="Chromosome"/>
</dbReference>
<organism evidence="15 17">
    <name type="scientific">Paenibacillus urinalis</name>
    <dbReference type="NCBI Taxonomy" id="521520"/>
    <lineage>
        <taxon>Bacteria</taxon>
        <taxon>Bacillati</taxon>
        <taxon>Bacillota</taxon>
        <taxon>Bacilli</taxon>
        <taxon>Bacillales</taxon>
        <taxon>Paenibacillaceae</taxon>
        <taxon>Paenibacillus</taxon>
    </lineage>
</organism>
<dbReference type="InterPro" id="IPR005467">
    <property type="entry name" value="His_kinase_dom"/>
</dbReference>
<dbReference type="RefSeq" id="WP_238546475.1">
    <property type="nucleotide sequence ID" value="NZ_CP118101.1"/>
</dbReference>
<dbReference type="GO" id="GO:0005524">
    <property type="term" value="F:ATP binding"/>
    <property type="evidence" value="ECO:0007669"/>
    <property type="project" value="UniProtKB-KW"/>
</dbReference>
<dbReference type="GO" id="GO:0000155">
    <property type="term" value="F:phosphorelay sensor kinase activity"/>
    <property type="evidence" value="ECO:0007669"/>
    <property type="project" value="InterPro"/>
</dbReference>
<dbReference type="InterPro" id="IPR004358">
    <property type="entry name" value="Sig_transdc_His_kin-like_C"/>
</dbReference>
<evidence type="ECO:0000256" key="4">
    <source>
        <dbReference type="ARBA" id="ARBA00022553"/>
    </source>
</evidence>
<evidence type="ECO:0000256" key="8">
    <source>
        <dbReference type="ARBA" id="ARBA00022777"/>
    </source>
</evidence>
<dbReference type="Proteomes" id="UP001221519">
    <property type="component" value="Chromosome"/>
</dbReference>
<keyword evidence="12 13" id="KW-0472">Membrane</keyword>
<dbReference type="Gene3D" id="1.10.287.130">
    <property type="match status" value="1"/>
</dbReference>
<dbReference type="EMBL" id="CP118108">
    <property type="protein sequence ID" value="WDI04964.1"/>
    <property type="molecule type" value="Genomic_DNA"/>
</dbReference>
<dbReference type="EMBL" id="CP118101">
    <property type="protein sequence ID" value="WDH85212.1"/>
    <property type="molecule type" value="Genomic_DNA"/>
</dbReference>
<name>A0AAX3N6E5_9BACL</name>
<keyword evidence="8 15" id="KW-0418">Kinase</keyword>
<dbReference type="InterPro" id="IPR036890">
    <property type="entry name" value="HATPase_C_sf"/>
</dbReference>
<evidence type="ECO:0000256" key="10">
    <source>
        <dbReference type="ARBA" id="ARBA00022989"/>
    </source>
</evidence>
<dbReference type="InterPro" id="IPR058212">
    <property type="entry name" value="VanS-like"/>
</dbReference>
<dbReference type="SUPFAM" id="SSF47384">
    <property type="entry name" value="Homodimeric domain of signal transducing histidine kinase"/>
    <property type="match status" value="1"/>
</dbReference>
<dbReference type="InterPro" id="IPR003594">
    <property type="entry name" value="HATPase_dom"/>
</dbReference>
<dbReference type="Pfam" id="PF00512">
    <property type="entry name" value="HisKA"/>
    <property type="match status" value="1"/>
</dbReference>
<dbReference type="PANTHER" id="PTHR45453:SF1">
    <property type="entry name" value="PHOSPHATE REGULON SENSOR PROTEIN PHOR"/>
    <property type="match status" value="1"/>
</dbReference>
<evidence type="ECO:0000313" key="15">
    <source>
        <dbReference type="EMBL" id="WDH85212.1"/>
    </source>
</evidence>
<dbReference type="Pfam" id="PF02518">
    <property type="entry name" value="HATPase_c"/>
    <property type="match status" value="1"/>
</dbReference>
<dbReference type="EC" id="2.7.13.3" evidence="3"/>
<dbReference type="AlphaFoldDB" id="A0AAX3N6E5"/>
<evidence type="ECO:0000256" key="7">
    <source>
        <dbReference type="ARBA" id="ARBA00022741"/>
    </source>
</evidence>
<keyword evidence="4" id="KW-0597">Phosphoprotein</keyword>
<evidence type="ECO:0000256" key="6">
    <source>
        <dbReference type="ARBA" id="ARBA00022692"/>
    </source>
</evidence>
<evidence type="ECO:0000256" key="2">
    <source>
        <dbReference type="ARBA" id="ARBA00004370"/>
    </source>
</evidence>
<accession>A0AAX3N6E5</accession>
<feature type="domain" description="Histidine kinase" evidence="14">
    <location>
        <begin position="161"/>
        <end position="377"/>
    </location>
</feature>
<evidence type="ECO:0000256" key="5">
    <source>
        <dbReference type="ARBA" id="ARBA00022679"/>
    </source>
</evidence>
<comment type="catalytic activity">
    <reaction evidence="1">
        <text>ATP + protein L-histidine = ADP + protein N-phospho-L-histidine.</text>
        <dbReference type="EC" id="2.7.13.3"/>
    </reaction>
</comment>
<keyword evidence="5" id="KW-0808">Transferase</keyword>
<evidence type="ECO:0000313" key="18">
    <source>
        <dbReference type="Proteomes" id="UP001221519"/>
    </source>
</evidence>
<dbReference type="GO" id="GO:0004721">
    <property type="term" value="F:phosphoprotein phosphatase activity"/>
    <property type="evidence" value="ECO:0007669"/>
    <property type="project" value="TreeGrafter"/>
</dbReference>
<keyword evidence="7" id="KW-0547">Nucleotide-binding</keyword>
<evidence type="ECO:0000256" key="1">
    <source>
        <dbReference type="ARBA" id="ARBA00000085"/>
    </source>
</evidence>